<sequence length="136" mass="14730">MLKISAYINFKNNQCSEAMTFYQAVLGGELSLMPVKDSPMKDMFPAEAQQGILHADLTGGDFTILATDMPDDNVGSELGAVSLTLTCATKAEVQQKFAQLAEGGRVVHPIMTFFAGTMGNVVDKFGIRWGVFTDEQ</sequence>
<proteinExistence type="predicted"/>
<dbReference type="Gene3D" id="3.10.180.10">
    <property type="entry name" value="2,3-Dihydroxybiphenyl 1,2-Dioxygenase, domain 1"/>
    <property type="match status" value="1"/>
</dbReference>
<dbReference type="RefSeq" id="WP_191175119.1">
    <property type="nucleotide sequence ID" value="NZ_JACWMW010000002.1"/>
</dbReference>
<gene>
    <name evidence="2" type="ORF">IDJ75_08060</name>
</gene>
<dbReference type="PANTHER" id="PTHR33990:SF1">
    <property type="entry name" value="PROTEIN YJDN"/>
    <property type="match status" value="1"/>
</dbReference>
<dbReference type="Proteomes" id="UP000618754">
    <property type="component" value="Unassembled WGS sequence"/>
</dbReference>
<comment type="caution">
    <text evidence="2">The sequence shown here is derived from an EMBL/GenBank/DDBJ whole genome shotgun (WGS) entry which is preliminary data.</text>
</comment>
<organism evidence="2 3">
    <name type="scientific">Mucilaginibacter rigui</name>
    <dbReference type="NCBI Taxonomy" id="534635"/>
    <lineage>
        <taxon>Bacteria</taxon>
        <taxon>Pseudomonadati</taxon>
        <taxon>Bacteroidota</taxon>
        <taxon>Sphingobacteriia</taxon>
        <taxon>Sphingobacteriales</taxon>
        <taxon>Sphingobacteriaceae</taxon>
        <taxon>Mucilaginibacter</taxon>
    </lineage>
</organism>
<accession>A0ABR7X408</accession>
<reference evidence="2 3" key="1">
    <citation type="submission" date="2020-09" db="EMBL/GenBank/DDBJ databases">
        <title>Novel species of Mucilaginibacter isolated from a glacier on the Tibetan Plateau.</title>
        <authorList>
            <person name="Liu Q."/>
            <person name="Xin Y.-H."/>
        </authorList>
    </citation>
    <scope>NUCLEOTIDE SEQUENCE [LARGE SCALE GENOMIC DNA]</scope>
    <source>
        <strain evidence="2 3">CGMCC 1.13878</strain>
    </source>
</reference>
<feature type="domain" description="PhnB-like" evidence="1">
    <location>
        <begin position="3"/>
        <end position="131"/>
    </location>
</feature>
<evidence type="ECO:0000313" key="3">
    <source>
        <dbReference type="Proteomes" id="UP000618754"/>
    </source>
</evidence>
<dbReference type="EMBL" id="JACWMW010000002">
    <property type="protein sequence ID" value="MBD1385231.1"/>
    <property type="molecule type" value="Genomic_DNA"/>
</dbReference>
<dbReference type="Pfam" id="PF06983">
    <property type="entry name" value="3-dmu-9_3-mt"/>
    <property type="match status" value="1"/>
</dbReference>
<evidence type="ECO:0000313" key="2">
    <source>
        <dbReference type="EMBL" id="MBD1385231.1"/>
    </source>
</evidence>
<dbReference type="InterPro" id="IPR029068">
    <property type="entry name" value="Glyas_Bleomycin-R_OHBP_Dase"/>
</dbReference>
<dbReference type="CDD" id="cd06588">
    <property type="entry name" value="PhnB_like"/>
    <property type="match status" value="1"/>
</dbReference>
<name>A0ABR7X408_9SPHI</name>
<dbReference type="InterPro" id="IPR028973">
    <property type="entry name" value="PhnB-like"/>
</dbReference>
<keyword evidence="3" id="KW-1185">Reference proteome</keyword>
<dbReference type="PANTHER" id="PTHR33990">
    <property type="entry name" value="PROTEIN YJDN-RELATED"/>
    <property type="match status" value="1"/>
</dbReference>
<evidence type="ECO:0000259" key="1">
    <source>
        <dbReference type="Pfam" id="PF06983"/>
    </source>
</evidence>
<dbReference type="SUPFAM" id="SSF54593">
    <property type="entry name" value="Glyoxalase/Bleomycin resistance protein/Dihydroxybiphenyl dioxygenase"/>
    <property type="match status" value="1"/>
</dbReference>
<protein>
    <submittedName>
        <fullName evidence="2">VOC family protein</fullName>
    </submittedName>
</protein>